<sequence>MLDPKLAKTYRRKNVHNTPSFGMDDGLRALMGIDDNPQQSTWEEQDEAFGRVEEEKSENENARFRPAPATFELENTQPDDDMQLDRTTSGEEDDVGIADSKKTQMQRAPPNIDSEGETTHGEAESRLISLVADLSDTQSEADDSPQLTANSPKTSTVAGLYVSPKPVRTPSPKMGDTDASSISSSSLLRTELLPDRRKLVGRLKRRGDMTRNRVPEDTAKPPNDNHSPLGMVNAIGDDPTDSCFDGVSQEKSVRTDTKPHSRRRGGISPSIASAEAQRVERLQKMFDSLRQDDDDDSDQEEGMMKRARIIKNPRAEIQSAAGVLGPNREALEGATTDDYVESEKRKGGSKRSSDKAMIEMYQENARLIRSTTLAVEPRVVNKKVMASFLEKIRPGGLQASLTNGNLVTSQNDSELSMASIESTVSATDGDNQPENSTMSLPDGDVNVDAIQAALHYRNPAKASPPSKAKILKTVTFTDDSDSDLEIVGGPGHQASIQPEAKSPGAKKITAYQQTHKDKFTPTARKLRMLVGRGASKRTSSPSQQHNPHVILSDGKDTTLVSGAHEPKLMTPRDLNAVLQQKIAVDLLKRRKKAEEDAKARGMWKSAEELMKKQVDKEKELEKIKAEVDRRLKGTGSDKKDDDENDEDFVPGGDDQGEEEIDYEALELGSGSDGSEDDQNEDKVGSQEQSSGDDEAGGDEVDSRQHVFSDSEVEEEREIDGVGQYDEQAESDDGRPAVMKKHRQPLADNKMNRSRHVMDDDDEDLNSRVDVKPMTALSVSQKLNTQVDCKSTQGMNQGTPGLSAYFKPSNVVGYTEGPGSGSIIRTQGARCLTQNIGKGSLGLSAYFKPSNVVGSPAEHGNDVIPGASAFFAPSIMNNLPQNSEAWDKLRQPIVGSQDIDTSSSVYDTQYVQSNDAPILDNGPQERNQGSGNDDGFATSSGADMVLRYSFRSEETLSQYVNEDGLLTQHRPSVSSFSQYQSFSTQGSAVISSRKRSINETGENDVDGILEDDLLSAPPRKLGRLFRRTDAQEIGRDIEDEINEVDEVDEEGEADSEGPEAEIEAGREQSSSPIAAEQPWWLLSDRKAENSIVKPSVVRPKSNFVEDEAEEEEDEFMGLGGADGEDEDGPDEYEIDGDVVVRNEETDRADQETVRQAFQKQVYERDAQLVDQLVKDVTSGGFMRRRGYGGADGKGFGLDDDYYFDDGDDMMEMRRLEAARRKRMLLAKGGGDLLDKIAENPETAAFAKASKADIDEDECILLSDGGDDAEEEPSMTDANDTNKVQSSETVHPDNLHCDRLDVLSRDSSATNDTCITDGEVAPTVTTESIAFLGMTSRVNMKGRSLLNSPSRLQRFKNAVQEGAGGGEVKGNRSMGFGVKRHAVIEKSPTISRVGEEALNFISPRQPEGKGSRLLGVLGKKRDCT</sequence>
<reference evidence="3 4" key="1">
    <citation type="journal article" date="2018" name="New Phytol.">
        <title>Phylogenomics of Endogonaceae and evolution of mycorrhizas within Mucoromycota.</title>
        <authorList>
            <person name="Chang Y."/>
            <person name="Desiro A."/>
            <person name="Na H."/>
            <person name="Sandor L."/>
            <person name="Lipzen A."/>
            <person name="Clum A."/>
            <person name="Barry K."/>
            <person name="Grigoriev I.V."/>
            <person name="Martin F.M."/>
            <person name="Stajich J.E."/>
            <person name="Smith M.E."/>
            <person name="Bonito G."/>
            <person name="Spatafora J.W."/>
        </authorList>
    </citation>
    <scope>NUCLEOTIDE SEQUENCE [LARGE SCALE GENOMIC DNA]</scope>
    <source>
        <strain evidence="3 4">AD002</strain>
    </source>
</reference>
<protein>
    <submittedName>
        <fullName evidence="3">MRC1-like domain-containing protein</fullName>
    </submittedName>
</protein>
<dbReference type="Proteomes" id="UP000274822">
    <property type="component" value="Unassembled WGS sequence"/>
</dbReference>
<feature type="compositionally biased region" description="Basic and acidic residues" evidence="1">
    <location>
        <begin position="592"/>
        <end position="641"/>
    </location>
</feature>
<feature type="region of interest" description="Disordered" evidence="1">
    <location>
        <begin position="332"/>
        <end position="355"/>
    </location>
</feature>
<feature type="compositionally biased region" description="Basic and acidic residues" evidence="1">
    <location>
        <begin position="206"/>
        <end position="219"/>
    </location>
</feature>
<keyword evidence="4" id="KW-1185">Reference proteome</keyword>
<feature type="compositionally biased region" description="Acidic residues" evidence="1">
    <location>
        <begin position="642"/>
        <end position="664"/>
    </location>
</feature>
<accession>A0A433QM11</accession>
<feature type="region of interest" description="Disordered" evidence="1">
    <location>
        <begin position="1040"/>
        <end position="1074"/>
    </location>
</feature>
<dbReference type="EMBL" id="RBNJ01003552">
    <property type="protein sequence ID" value="RUS30807.1"/>
    <property type="molecule type" value="Genomic_DNA"/>
</dbReference>
<feature type="compositionally biased region" description="Basic and acidic residues" evidence="1">
    <location>
        <begin position="48"/>
        <end position="63"/>
    </location>
</feature>
<feature type="region of interest" description="Disordered" evidence="1">
    <location>
        <begin position="913"/>
        <end position="937"/>
    </location>
</feature>
<dbReference type="InterPro" id="IPR018564">
    <property type="entry name" value="Repl_chkpnt_MRC1_dom"/>
</dbReference>
<dbReference type="Pfam" id="PF09444">
    <property type="entry name" value="MRC1"/>
    <property type="match status" value="1"/>
</dbReference>
<name>A0A433QM11_9FUNG</name>
<feature type="compositionally biased region" description="Acidic residues" evidence="1">
    <location>
        <begin position="1103"/>
        <end position="1114"/>
    </location>
</feature>
<proteinExistence type="predicted"/>
<feature type="region of interest" description="Disordered" evidence="1">
    <location>
        <begin position="533"/>
        <end position="553"/>
    </location>
</feature>
<feature type="region of interest" description="Disordered" evidence="1">
    <location>
        <begin position="1401"/>
        <end position="1422"/>
    </location>
</feature>
<feature type="compositionally biased region" description="Polar residues" evidence="1">
    <location>
        <begin position="1274"/>
        <end position="1287"/>
    </location>
</feature>
<evidence type="ECO:0000256" key="1">
    <source>
        <dbReference type="SAM" id="MobiDB-lite"/>
    </source>
</evidence>
<feature type="region of interest" description="Disordered" evidence="1">
    <location>
        <begin position="588"/>
        <end position="764"/>
    </location>
</feature>
<feature type="compositionally biased region" description="Polar residues" evidence="1">
    <location>
        <begin position="145"/>
        <end position="157"/>
    </location>
</feature>
<feature type="compositionally biased region" description="Acidic residues" evidence="1">
    <location>
        <begin position="1040"/>
        <end position="1061"/>
    </location>
</feature>
<feature type="compositionally biased region" description="Basic and acidic residues" evidence="1">
    <location>
        <begin position="341"/>
        <end position="355"/>
    </location>
</feature>
<feature type="compositionally biased region" description="Polar residues" evidence="1">
    <location>
        <begin position="536"/>
        <end position="546"/>
    </location>
</feature>
<feature type="compositionally biased region" description="Acidic residues" evidence="1">
    <location>
        <begin position="690"/>
        <end position="699"/>
    </location>
</feature>
<comment type="caution">
    <text evidence="3">The sequence shown here is derived from an EMBL/GenBank/DDBJ whole genome shotgun (WGS) entry which is preliminary data.</text>
</comment>
<feature type="region of interest" description="Disordered" evidence="1">
    <location>
        <begin position="1101"/>
        <end position="1129"/>
    </location>
</feature>
<gene>
    <name evidence="3" type="ORF">BC938DRAFT_478935</name>
</gene>
<feature type="compositionally biased region" description="Polar residues" evidence="1">
    <location>
        <begin position="923"/>
        <end position="937"/>
    </location>
</feature>
<evidence type="ECO:0000313" key="3">
    <source>
        <dbReference type="EMBL" id="RUS30807.1"/>
    </source>
</evidence>
<feature type="compositionally biased region" description="Acidic residues" evidence="1">
    <location>
        <begin position="1263"/>
        <end position="1272"/>
    </location>
</feature>
<feature type="region of interest" description="Disordered" evidence="1">
    <location>
        <begin position="1263"/>
        <end position="1291"/>
    </location>
</feature>
<feature type="region of interest" description="Disordered" evidence="1">
    <location>
        <begin position="1"/>
        <end position="274"/>
    </location>
</feature>
<organism evidence="3 4">
    <name type="scientific">Jimgerdemannia flammicorona</name>
    <dbReference type="NCBI Taxonomy" id="994334"/>
    <lineage>
        <taxon>Eukaryota</taxon>
        <taxon>Fungi</taxon>
        <taxon>Fungi incertae sedis</taxon>
        <taxon>Mucoromycota</taxon>
        <taxon>Mucoromycotina</taxon>
        <taxon>Endogonomycetes</taxon>
        <taxon>Endogonales</taxon>
        <taxon>Endogonaceae</taxon>
        <taxon>Jimgerdemannia</taxon>
    </lineage>
</organism>
<evidence type="ECO:0000313" key="4">
    <source>
        <dbReference type="Proteomes" id="UP000274822"/>
    </source>
</evidence>
<feature type="domain" description="DNA replication checkpoint mediator MRC1" evidence="2">
    <location>
        <begin position="1099"/>
        <end position="1246"/>
    </location>
</feature>
<evidence type="ECO:0000259" key="2">
    <source>
        <dbReference type="Pfam" id="PF09444"/>
    </source>
</evidence>